<sequence length="333" mass="35256">MMIAMRGVSDSVGLPYTVNPLEIVDREALIEIREGPEGEIGPEGAAAWPWFWQGDITDPDALRSLMLTTADARKAWRVVSENAIYYWTGLEFIAFEAAFGRSGRQGSPNRFSGSGVAAPAGSTAIAELTGTAPAQHLMITIPRGETGPPGGPGEAGRIQDAADVLVDDAHPLGGDYLLAWDAAADRFVPRPSPRLGGPWTIGQGQFQGGANIRDRTKVVASLTIPGQPVAWRPHVTGDLKVSAANGNRCDVEVRLGGPAGELVAGGYGPNKNNWDWILIAPRFQHPLGPASTAGVVPANQTVTLYIIVQRTQGEAAYTVLPEEAQLIVEARAV</sequence>
<comment type="caution">
    <text evidence="1">The sequence shown here is derived from an EMBL/GenBank/DDBJ whole genome shotgun (WGS) entry which is preliminary data.</text>
</comment>
<reference evidence="1 2" key="1">
    <citation type="submission" date="2021-01" db="EMBL/GenBank/DDBJ databases">
        <title>WGS of actinomycetes isolated from Thailand.</title>
        <authorList>
            <person name="Thawai C."/>
        </authorList>
    </citation>
    <scope>NUCLEOTIDE SEQUENCE [LARGE SCALE GENOMIC DNA]</scope>
    <source>
        <strain evidence="1 2">LPG 2</strain>
    </source>
</reference>
<dbReference type="EMBL" id="JAERRJ010000001">
    <property type="protein sequence ID" value="MBL1072948.1"/>
    <property type="molecule type" value="Genomic_DNA"/>
</dbReference>
<evidence type="ECO:0000313" key="2">
    <source>
        <dbReference type="Proteomes" id="UP000602198"/>
    </source>
</evidence>
<organism evidence="1 2">
    <name type="scientific">Nocardia acididurans</name>
    <dbReference type="NCBI Taxonomy" id="2802282"/>
    <lineage>
        <taxon>Bacteria</taxon>
        <taxon>Bacillati</taxon>
        <taxon>Actinomycetota</taxon>
        <taxon>Actinomycetes</taxon>
        <taxon>Mycobacteriales</taxon>
        <taxon>Nocardiaceae</taxon>
        <taxon>Nocardia</taxon>
    </lineage>
</organism>
<dbReference type="Proteomes" id="UP000602198">
    <property type="component" value="Unassembled WGS sequence"/>
</dbReference>
<gene>
    <name evidence="1" type="ORF">JK358_00905</name>
</gene>
<proteinExistence type="predicted"/>
<evidence type="ECO:0000313" key="1">
    <source>
        <dbReference type="EMBL" id="MBL1072948.1"/>
    </source>
</evidence>
<accession>A0ABS1LX91</accession>
<protein>
    <submittedName>
        <fullName evidence="1">Uncharacterized protein</fullName>
    </submittedName>
</protein>
<dbReference type="RefSeq" id="WP_201942220.1">
    <property type="nucleotide sequence ID" value="NZ_JAERRJ010000001.1"/>
</dbReference>
<name>A0ABS1LX91_9NOCA</name>
<keyword evidence="2" id="KW-1185">Reference proteome</keyword>